<dbReference type="Pfam" id="PF02517">
    <property type="entry name" value="Rce1-like"/>
    <property type="match status" value="1"/>
</dbReference>
<feature type="transmembrane region" description="Helical" evidence="1">
    <location>
        <begin position="701"/>
        <end position="718"/>
    </location>
</feature>
<dbReference type="GO" id="GO:0004175">
    <property type="term" value="F:endopeptidase activity"/>
    <property type="evidence" value="ECO:0007669"/>
    <property type="project" value="UniProtKB-ARBA"/>
</dbReference>
<dbReference type="InterPro" id="IPR003675">
    <property type="entry name" value="Rce1/LyrA-like_dom"/>
</dbReference>
<evidence type="ECO:0000313" key="3">
    <source>
        <dbReference type="EMBL" id="OKH31047.1"/>
    </source>
</evidence>
<evidence type="ECO:0000313" key="4">
    <source>
        <dbReference type="Proteomes" id="UP000185860"/>
    </source>
</evidence>
<feature type="transmembrane region" description="Helical" evidence="1">
    <location>
        <begin position="730"/>
        <end position="748"/>
    </location>
</feature>
<dbReference type="AlphaFoldDB" id="A0A1U7I4D6"/>
<feature type="transmembrane region" description="Helical" evidence="1">
    <location>
        <begin position="768"/>
        <end position="787"/>
    </location>
</feature>
<dbReference type="GO" id="GO:0080120">
    <property type="term" value="P:CAAX-box protein maturation"/>
    <property type="evidence" value="ECO:0007669"/>
    <property type="project" value="UniProtKB-ARBA"/>
</dbReference>
<keyword evidence="1" id="KW-1133">Transmembrane helix</keyword>
<organism evidence="3 4">
    <name type="scientific">[Phormidium ambiguum] IAM M-71</name>
    <dbReference type="NCBI Taxonomy" id="454136"/>
    <lineage>
        <taxon>Bacteria</taxon>
        <taxon>Bacillati</taxon>
        <taxon>Cyanobacteriota</taxon>
        <taxon>Cyanophyceae</taxon>
        <taxon>Oscillatoriophycideae</taxon>
        <taxon>Aerosakkonematales</taxon>
        <taxon>Aerosakkonemataceae</taxon>
        <taxon>Floridanema</taxon>
    </lineage>
</organism>
<proteinExistence type="predicted"/>
<keyword evidence="1" id="KW-0812">Transmembrane</keyword>
<dbReference type="Proteomes" id="UP000185860">
    <property type="component" value="Unassembled WGS sequence"/>
</dbReference>
<evidence type="ECO:0000256" key="1">
    <source>
        <dbReference type="SAM" id="Phobius"/>
    </source>
</evidence>
<reference evidence="3 4" key="1">
    <citation type="submission" date="2016-11" db="EMBL/GenBank/DDBJ databases">
        <title>Draft Genome Sequences of Nine Cyanobacterial Strains from Diverse Habitats.</title>
        <authorList>
            <person name="Zhu T."/>
            <person name="Hou S."/>
            <person name="Lu X."/>
            <person name="Hess W.R."/>
        </authorList>
    </citation>
    <scope>NUCLEOTIDE SEQUENCE [LARGE SCALE GENOMIC DNA]</scope>
    <source>
        <strain evidence="3 4">IAM M-71</strain>
    </source>
</reference>
<keyword evidence="1" id="KW-0472">Membrane</keyword>
<dbReference type="OrthoDB" id="5141003at2"/>
<evidence type="ECO:0000259" key="2">
    <source>
        <dbReference type="Pfam" id="PF02517"/>
    </source>
</evidence>
<dbReference type="STRING" id="454136.NIES2119_29620"/>
<comment type="caution">
    <text evidence="3">The sequence shown here is derived from an EMBL/GenBank/DDBJ whole genome shotgun (WGS) entry which is preliminary data.</text>
</comment>
<feature type="transmembrane region" description="Helical" evidence="1">
    <location>
        <begin position="799"/>
        <end position="817"/>
    </location>
</feature>
<name>A0A1U7I4D6_9CYAN</name>
<feature type="transmembrane region" description="Helical" evidence="1">
    <location>
        <begin position="823"/>
        <end position="841"/>
    </location>
</feature>
<protein>
    <recommendedName>
        <fullName evidence="2">CAAX prenyl protease 2/Lysostaphin resistance protein A-like domain-containing protein</fullName>
    </recommendedName>
</protein>
<feature type="domain" description="CAAX prenyl protease 2/Lysostaphin resistance protein A-like" evidence="2">
    <location>
        <begin position="737"/>
        <end position="833"/>
    </location>
</feature>
<sequence length="854" mass="97337">MVMRQWLRTGKIRSHYIAIILVAFSAILTILFHPPLLKAITSNLPPSQYSYTIKAPFNQPSYYPITGEVPVNYRPVSDWVGRLILPSKEQYQEFAKTNQETDWAWLEVEFAPDNAKNFIGQIVRLAWSKEPQVQAYVAKASRDTRFPASVQRSYENGILHPMRLNNRDRVGPLQSLAGGHPIDDVTVILPGKVVVEAATKDSNSIATLRVNREPFQETGRYYGLVKFLELVARKPQDLPQLCPGKPPCASDLMRVQHYNNQTRKFDGAIEIIRIPQQPPDNLGIFNMTTRDLDKSPAGKEGWYIYGAKDRTGIFTVQAMEPRSLIQVKHQQKITEFNEGLRYINFQNWQDVEKRKGTIQNALLTGRTTSAEDDWKIGDRGFLIHLFGGRGGTHTHAEKFVLGTYPGHFSFGIAEVVRDAFTNEPIFKIDYLQVYGNAGDGTLSGGQTWAHYMGNMRRGIMGVRPVSDVLVKLDTLTEEYNFGGKKLSFFNELLTELTLVGARYRIGDGTGNSTITSATSCVQDSAQAVFLTLYRFREKIENNPAIMQWMKDHPDDPNTKRFARLVDLAKDLAKQLTPMGVVRWDWQWNANVLTGVYDEKKFISIDNFKPRNLLTGLISWRTALPRQAHDEFSMLFLNNDAQLWFFRPNQIGGNDPKIAPLEPTLLLGAWKIPFTNIPIFAYLVTRTFGGVTIPSWADWGKTFGMLLFFGAIAIPIGFTKNFLSWQPLSSPWYHQLGTAIKLLFVPALVQEYLFRVLLLPYPKDWFSPLMWWSWGFIALGIYIAYHFIKAKWFGRSTFANPVFLLLITLLGLTCTINYYFVGSLWTITFIHWVAVTVWWLFFGGKVRSTLPKTKS</sequence>
<gene>
    <name evidence="3" type="ORF">NIES2119_29620</name>
</gene>
<dbReference type="EMBL" id="MRCE01000055">
    <property type="protein sequence ID" value="OKH31047.1"/>
    <property type="molecule type" value="Genomic_DNA"/>
</dbReference>
<accession>A0A1U7I4D6</accession>
<dbReference type="RefSeq" id="WP_073597079.1">
    <property type="nucleotide sequence ID" value="NZ_MRCE01000055.1"/>
</dbReference>